<name>A0A8J6BAY9_9EUKA</name>
<dbReference type="EMBL" id="JAHDYR010000004">
    <property type="protein sequence ID" value="KAG9396944.1"/>
    <property type="molecule type" value="Genomic_DNA"/>
</dbReference>
<feature type="region of interest" description="Disordered" evidence="1">
    <location>
        <begin position="25"/>
        <end position="76"/>
    </location>
</feature>
<evidence type="ECO:0000313" key="2">
    <source>
        <dbReference type="EMBL" id="KAG9396944.1"/>
    </source>
</evidence>
<gene>
    <name evidence="2" type="ORF">J8273_1280</name>
</gene>
<dbReference type="InterPro" id="IPR029358">
    <property type="entry name" value="CFAP96"/>
</dbReference>
<feature type="compositionally biased region" description="Polar residues" evidence="1">
    <location>
        <begin position="29"/>
        <end position="43"/>
    </location>
</feature>
<dbReference type="Proteomes" id="UP000717585">
    <property type="component" value="Unassembled WGS sequence"/>
</dbReference>
<reference evidence="2" key="1">
    <citation type="submission" date="2021-05" db="EMBL/GenBank/DDBJ databases">
        <title>A free-living protist that lacks canonical eukaryotic 1 DNA replication and segregation systems.</title>
        <authorList>
            <person name="Salas-Leiva D.E."/>
            <person name="Tromer E.C."/>
            <person name="Curtis B.A."/>
            <person name="Jerlstrom-Hultqvist J."/>
            <person name="Kolisko M."/>
            <person name="Yi Z."/>
            <person name="Salas-Leiva J.S."/>
            <person name="Gallot-Lavallee L."/>
            <person name="Kops G.J.P.L."/>
            <person name="Archibald J.M."/>
            <person name="Simpson A.G.B."/>
            <person name="Roger A.J."/>
        </authorList>
    </citation>
    <scope>NUCLEOTIDE SEQUENCE</scope>
    <source>
        <strain evidence="2">BICM</strain>
    </source>
</reference>
<dbReference type="AlphaFoldDB" id="A0A8J6BAY9"/>
<sequence>MVLHDGAFGPALYVHMGEKYKDPKAMPFRTSSTGKNFSNSRPRSSYFGPLNSLAPGDKWEQKKKKQDKNFLAGDIKYAPSPKKSSGLGSAYGAFNPPPTYFSPKAKPVKQERLGKNFGCPRPFTAVDGSSFQTSYPVHKTDDYDAPLKVARRDKHARDKAALGGPIGCPAPGKNFDDNPYREVKVKSRRAKTAPKARPIAGTFKTTMTVRSGREGNFTPVPKYSSEKFQGPAALGLRPQPKNKPVLHTMNPVYSAPVRKINYDV</sequence>
<protein>
    <submittedName>
        <fullName evidence="2">Uncharacterized protein</fullName>
    </submittedName>
</protein>
<organism evidence="2 3">
    <name type="scientific">Carpediemonas membranifera</name>
    <dbReference type="NCBI Taxonomy" id="201153"/>
    <lineage>
        <taxon>Eukaryota</taxon>
        <taxon>Metamonada</taxon>
        <taxon>Carpediemonas-like organisms</taxon>
        <taxon>Carpediemonas</taxon>
    </lineage>
</organism>
<comment type="caution">
    <text evidence="2">The sequence shown here is derived from an EMBL/GenBank/DDBJ whole genome shotgun (WGS) entry which is preliminary data.</text>
</comment>
<proteinExistence type="predicted"/>
<evidence type="ECO:0000313" key="3">
    <source>
        <dbReference type="Proteomes" id="UP000717585"/>
    </source>
</evidence>
<dbReference type="Pfam" id="PF15239">
    <property type="entry name" value="CFAP96-like"/>
    <property type="match status" value="1"/>
</dbReference>
<keyword evidence="3" id="KW-1185">Reference proteome</keyword>
<evidence type="ECO:0000256" key="1">
    <source>
        <dbReference type="SAM" id="MobiDB-lite"/>
    </source>
</evidence>
<accession>A0A8J6BAY9</accession>
<feature type="region of interest" description="Disordered" evidence="1">
    <location>
        <begin position="158"/>
        <end position="177"/>
    </location>
</feature>